<accession>A0A0F9I5K7</accession>
<dbReference type="AlphaFoldDB" id="A0A0F9I5K7"/>
<evidence type="ECO:0000256" key="1">
    <source>
        <dbReference type="SAM" id="MobiDB-lite"/>
    </source>
</evidence>
<gene>
    <name evidence="2" type="ORF">LCGC14_1621450</name>
</gene>
<feature type="compositionally biased region" description="Basic and acidic residues" evidence="1">
    <location>
        <begin position="1"/>
        <end position="10"/>
    </location>
</feature>
<organism evidence="2">
    <name type="scientific">marine sediment metagenome</name>
    <dbReference type="NCBI Taxonomy" id="412755"/>
    <lineage>
        <taxon>unclassified sequences</taxon>
        <taxon>metagenomes</taxon>
        <taxon>ecological metagenomes</taxon>
    </lineage>
</organism>
<evidence type="ECO:0000313" key="2">
    <source>
        <dbReference type="EMBL" id="KKM22817.1"/>
    </source>
</evidence>
<protein>
    <submittedName>
        <fullName evidence="2">Uncharacterized protein</fullName>
    </submittedName>
</protein>
<proteinExistence type="predicted"/>
<name>A0A0F9I5K7_9ZZZZ</name>
<comment type="caution">
    <text evidence="2">The sequence shown here is derived from an EMBL/GenBank/DDBJ whole genome shotgun (WGS) entry which is preliminary data.</text>
</comment>
<sequence>MAGQGEKIDYENYGSRMNRPAHYGASRKKKKAQSPPRPKDPLLAVAELIAKLAKEGAAGMGYIGGRIVGDKRSHASYRDQIGLK</sequence>
<dbReference type="EMBL" id="LAZR01013254">
    <property type="protein sequence ID" value="KKM22817.1"/>
    <property type="molecule type" value="Genomic_DNA"/>
</dbReference>
<feature type="region of interest" description="Disordered" evidence="1">
    <location>
        <begin position="1"/>
        <end position="40"/>
    </location>
</feature>
<reference evidence="2" key="1">
    <citation type="journal article" date="2015" name="Nature">
        <title>Complex archaea that bridge the gap between prokaryotes and eukaryotes.</title>
        <authorList>
            <person name="Spang A."/>
            <person name="Saw J.H."/>
            <person name="Jorgensen S.L."/>
            <person name="Zaremba-Niedzwiedzka K."/>
            <person name="Martijn J."/>
            <person name="Lind A.E."/>
            <person name="van Eijk R."/>
            <person name="Schleper C."/>
            <person name="Guy L."/>
            <person name="Ettema T.J."/>
        </authorList>
    </citation>
    <scope>NUCLEOTIDE SEQUENCE</scope>
</reference>